<name>A0ABS5KJS7_9ACTN</name>
<dbReference type="RefSeq" id="WP_212007865.1">
    <property type="nucleotide sequence ID" value="NZ_JAAFYZ010000010.1"/>
</dbReference>
<evidence type="ECO:0000313" key="2">
    <source>
        <dbReference type="Proteomes" id="UP000730482"/>
    </source>
</evidence>
<proteinExistence type="predicted"/>
<evidence type="ECO:0000313" key="1">
    <source>
        <dbReference type="EMBL" id="MBS2546215.1"/>
    </source>
</evidence>
<accession>A0ABS5KJS7</accession>
<keyword evidence="2" id="KW-1185">Reference proteome</keyword>
<reference evidence="1 2" key="1">
    <citation type="submission" date="2020-02" db="EMBL/GenBank/DDBJ databases">
        <title>Acidophilic actinobacteria isolated from forest soil.</title>
        <authorList>
            <person name="Golinska P."/>
        </authorList>
    </citation>
    <scope>NUCLEOTIDE SEQUENCE [LARGE SCALE GENOMIC DNA]</scope>
    <source>
        <strain evidence="1 2">NL8</strain>
    </source>
</reference>
<protein>
    <submittedName>
        <fullName evidence="1">Uncharacterized protein</fullName>
    </submittedName>
</protein>
<gene>
    <name evidence="1" type="ORF">KGQ19_04970</name>
</gene>
<sequence>MACFAGWTAVLAGGTLLPSGRVAIDIPDRQLQPYAPEALSLDTDEVASVAMTLLGLDSGRALALFDEFNSLADLRRLIEQYYGPRPTLPAPQPPGDAITRLWQSINDPAAKLEIISSLMADLVEDQQLYTRATYGNEPAEQARLAVEVEQDLIGARTTVDNTAYYIKVGDELAAKDRRVSTPQTPPPLYAGQTA</sequence>
<comment type="caution">
    <text evidence="1">The sequence shown here is derived from an EMBL/GenBank/DDBJ whole genome shotgun (WGS) entry which is preliminary data.</text>
</comment>
<dbReference type="EMBL" id="JAAFYZ010000010">
    <property type="protein sequence ID" value="MBS2546215.1"/>
    <property type="molecule type" value="Genomic_DNA"/>
</dbReference>
<organism evidence="1 2">
    <name type="scientific">Catenulispora pinistramenti</name>
    <dbReference type="NCBI Taxonomy" id="2705254"/>
    <lineage>
        <taxon>Bacteria</taxon>
        <taxon>Bacillati</taxon>
        <taxon>Actinomycetota</taxon>
        <taxon>Actinomycetes</taxon>
        <taxon>Catenulisporales</taxon>
        <taxon>Catenulisporaceae</taxon>
        <taxon>Catenulispora</taxon>
    </lineage>
</organism>
<dbReference type="Proteomes" id="UP000730482">
    <property type="component" value="Unassembled WGS sequence"/>
</dbReference>